<dbReference type="InterPro" id="IPR003770">
    <property type="entry name" value="MLTG-like"/>
</dbReference>
<keyword evidence="2 7" id="KW-0812">Transmembrane</keyword>
<dbReference type="NCBIfam" id="TIGR00247">
    <property type="entry name" value="endolytic transglycosylase MltG"/>
    <property type="match status" value="1"/>
</dbReference>
<feature type="compositionally biased region" description="Gly residues" evidence="8">
    <location>
        <begin position="74"/>
        <end position="98"/>
    </location>
</feature>
<evidence type="ECO:0000256" key="3">
    <source>
        <dbReference type="ARBA" id="ARBA00022989"/>
    </source>
</evidence>
<name>A0ABV9A541_9ACTN</name>
<dbReference type="PANTHER" id="PTHR30518:SF2">
    <property type="entry name" value="ENDOLYTIC MUREIN TRANSGLYCOSYLASE"/>
    <property type="match status" value="1"/>
</dbReference>
<evidence type="ECO:0000256" key="4">
    <source>
        <dbReference type="ARBA" id="ARBA00023136"/>
    </source>
</evidence>
<keyword evidence="6 7" id="KW-0961">Cell wall biogenesis/degradation</keyword>
<feature type="compositionally biased region" description="Low complexity" evidence="8">
    <location>
        <begin position="142"/>
        <end position="155"/>
    </location>
</feature>
<keyword evidence="3 7" id="KW-1133">Transmembrane helix</keyword>
<comment type="caution">
    <text evidence="9">The sequence shown here is derived from an EMBL/GenBank/DDBJ whole genome shotgun (WGS) entry which is preliminary data.</text>
</comment>
<evidence type="ECO:0000256" key="2">
    <source>
        <dbReference type="ARBA" id="ARBA00022692"/>
    </source>
</evidence>
<dbReference type="EMBL" id="JBHSFH010000006">
    <property type="protein sequence ID" value="MFC4495014.1"/>
    <property type="molecule type" value="Genomic_DNA"/>
</dbReference>
<reference evidence="10" key="1">
    <citation type="journal article" date="2019" name="Int. J. Syst. Evol. Microbiol.">
        <title>The Global Catalogue of Microorganisms (GCM) 10K type strain sequencing project: providing services to taxonomists for standard genome sequencing and annotation.</title>
        <authorList>
            <consortium name="The Broad Institute Genomics Platform"/>
            <consortium name="The Broad Institute Genome Sequencing Center for Infectious Disease"/>
            <person name="Wu L."/>
            <person name="Ma J."/>
        </authorList>
    </citation>
    <scope>NUCLEOTIDE SEQUENCE [LARGE SCALE GENOMIC DNA]</scope>
    <source>
        <strain evidence="10">CGMCC 4.7357</strain>
    </source>
</reference>
<comment type="catalytic activity">
    <reaction evidence="7">
        <text>a peptidoglycan chain = a peptidoglycan chain with N-acetyl-1,6-anhydromuramyl-[peptide] at the reducing end + a peptidoglycan chain with N-acetylglucosamine at the non-reducing end.</text>
        <dbReference type="EC" id="4.2.2.29"/>
    </reaction>
</comment>
<evidence type="ECO:0000256" key="7">
    <source>
        <dbReference type="HAMAP-Rule" id="MF_02065"/>
    </source>
</evidence>
<feature type="transmembrane region" description="Helical" evidence="7">
    <location>
        <begin position="227"/>
        <end position="250"/>
    </location>
</feature>
<dbReference type="Gene3D" id="3.30.1490.480">
    <property type="entry name" value="Endolytic murein transglycosylase"/>
    <property type="match status" value="1"/>
</dbReference>
<accession>A0ABV9A541</accession>
<evidence type="ECO:0000256" key="8">
    <source>
        <dbReference type="SAM" id="MobiDB-lite"/>
    </source>
</evidence>
<feature type="compositionally biased region" description="Basic and acidic residues" evidence="8">
    <location>
        <begin position="550"/>
        <end position="562"/>
    </location>
</feature>
<comment type="function">
    <text evidence="7">Functions as a peptidoglycan terminase that cleaves nascent peptidoglycan strands endolytically to terminate their elongation.</text>
</comment>
<dbReference type="Pfam" id="PF02618">
    <property type="entry name" value="YceG"/>
    <property type="match status" value="1"/>
</dbReference>
<dbReference type="HAMAP" id="MF_02065">
    <property type="entry name" value="MltG"/>
    <property type="match status" value="1"/>
</dbReference>
<dbReference type="EC" id="4.2.2.29" evidence="7"/>
<keyword evidence="5 7" id="KW-0456">Lyase</keyword>
<comment type="similarity">
    <text evidence="7">Belongs to the transglycosylase MltG family.</text>
</comment>
<organism evidence="9 10">
    <name type="scientific">Streptomyces ovatisporus</name>
    <dbReference type="NCBI Taxonomy" id="1128682"/>
    <lineage>
        <taxon>Bacteria</taxon>
        <taxon>Bacillati</taxon>
        <taxon>Actinomycetota</taxon>
        <taxon>Actinomycetes</taxon>
        <taxon>Kitasatosporales</taxon>
        <taxon>Streptomycetaceae</taxon>
        <taxon>Streptomyces</taxon>
    </lineage>
</organism>
<evidence type="ECO:0000313" key="9">
    <source>
        <dbReference type="EMBL" id="MFC4495014.1"/>
    </source>
</evidence>
<feature type="region of interest" description="Disordered" evidence="8">
    <location>
        <begin position="550"/>
        <end position="571"/>
    </location>
</feature>
<evidence type="ECO:0000256" key="5">
    <source>
        <dbReference type="ARBA" id="ARBA00023239"/>
    </source>
</evidence>
<dbReference type="PANTHER" id="PTHR30518">
    <property type="entry name" value="ENDOLYTIC MUREIN TRANSGLYCOSYLASE"/>
    <property type="match status" value="1"/>
</dbReference>
<comment type="subcellular location">
    <subcellularLocation>
        <location evidence="7">Cell membrane</location>
        <topology evidence="7">Single-pass membrane protein</topology>
    </subcellularLocation>
</comment>
<proteinExistence type="inferred from homology"/>
<protein>
    <recommendedName>
        <fullName evidence="7">Endolytic murein transglycosylase</fullName>
        <ecNumber evidence="7">4.2.2.29</ecNumber>
    </recommendedName>
    <alternativeName>
        <fullName evidence="7">Peptidoglycan lytic transglycosylase</fullName>
    </alternativeName>
    <alternativeName>
        <fullName evidence="7">Peptidoglycan polymerization terminase</fullName>
    </alternativeName>
</protein>
<evidence type="ECO:0000313" key="10">
    <source>
        <dbReference type="Proteomes" id="UP001595997"/>
    </source>
</evidence>
<keyword evidence="4 7" id="KW-0472">Membrane</keyword>
<keyword evidence="1 7" id="KW-1003">Cell membrane</keyword>
<keyword evidence="10" id="KW-1185">Reference proteome</keyword>
<feature type="compositionally biased region" description="Gly residues" evidence="8">
    <location>
        <begin position="156"/>
        <end position="171"/>
    </location>
</feature>
<sequence length="571" mass="60951">MTEYGRGQDVPPWHPDDPLFGDPGWEGRRRTYQNDGDTYAGQYTGQHPDPYGTGQHQVPQQQGYYQQQPQNFQGGQGQGRPYGDGQGGQGGYDGGGHGGHYDPGYGMGATDPRGMQPVADPYDTGAQPGYYAAPGGYPPGHPQQQGPPGQFAGPGRQAGPGGFHGGPGGRPAGPDADPETGWDPGPDQGEHAFFADQDDDGTDDGENSDRKGSRSGRKGTGEKKKRNGCACLVVSLVLAGGVGAAGYYGYDFYQAHLAPAPDFSGEGSGRAQVKIPDGASIADMGDALQKAGVTKSARAFVEAAEADSKANGIQPGTYSLRKEMSGAAALKLMLDPASQNGLIISEGLRAKKIYQLVDEKLGEPAGTTQKAAKKADLGLPRYAEGNPEGFLFPSRYSVGEESDPADVLREMVQRAKAEHTKVNLAAEAKKVGKTPEEILVIASLIQAEAQQDEEFGRVSRVIYNRLEKNILLQFDSTINYAKGRSSLETSVEDTKFDSPYNTYLNRGLPPGPIDNPGHQAIEAALNPTKGNWIYFVTVKPGDTRFTASKAEHDRNVQDFNREQRKKKENGG</sequence>
<dbReference type="CDD" id="cd08010">
    <property type="entry name" value="MltG_like"/>
    <property type="match status" value="1"/>
</dbReference>
<dbReference type="RefSeq" id="WP_386447077.1">
    <property type="nucleotide sequence ID" value="NZ_JBHSFH010000006.1"/>
</dbReference>
<dbReference type="Proteomes" id="UP001595997">
    <property type="component" value="Unassembled WGS sequence"/>
</dbReference>
<feature type="site" description="Important for catalytic activity" evidence="7">
    <location>
        <position position="448"/>
    </location>
</feature>
<evidence type="ECO:0000256" key="6">
    <source>
        <dbReference type="ARBA" id="ARBA00023316"/>
    </source>
</evidence>
<feature type="compositionally biased region" description="Low complexity" evidence="8">
    <location>
        <begin position="125"/>
        <end position="135"/>
    </location>
</feature>
<feature type="region of interest" description="Disordered" evidence="8">
    <location>
        <begin position="1"/>
        <end position="224"/>
    </location>
</feature>
<feature type="compositionally biased region" description="Basic residues" evidence="8">
    <location>
        <begin position="213"/>
        <end position="224"/>
    </location>
</feature>
<feature type="compositionally biased region" description="Polar residues" evidence="8">
    <location>
        <begin position="33"/>
        <end position="45"/>
    </location>
</feature>
<gene>
    <name evidence="7 9" type="primary">mltG</name>
    <name evidence="9" type="ORF">ACFPA8_12790</name>
</gene>
<feature type="compositionally biased region" description="Low complexity" evidence="8">
    <location>
        <begin position="51"/>
        <end position="73"/>
    </location>
</feature>
<evidence type="ECO:0000256" key="1">
    <source>
        <dbReference type="ARBA" id="ARBA00022475"/>
    </source>
</evidence>
<feature type="compositionally biased region" description="Acidic residues" evidence="8">
    <location>
        <begin position="196"/>
        <end position="206"/>
    </location>
</feature>